<feature type="transmembrane region" description="Helical" evidence="7">
    <location>
        <begin position="623"/>
        <end position="643"/>
    </location>
</feature>
<dbReference type="RefSeq" id="WP_204820354.1">
    <property type="nucleotide sequence ID" value="NZ_JANHOF010000007.1"/>
</dbReference>
<evidence type="ECO:0000256" key="7">
    <source>
        <dbReference type="SAM" id="Phobius"/>
    </source>
</evidence>
<evidence type="ECO:0000256" key="3">
    <source>
        <dbReference type="ARBA" id="ARBA00022737"/>
    </source>
</evidence>
<gene>
    <name evidence="10" type="ORF">ACFFJ8_11605</name>
</gene>
<dbReference type="InterPro" id="IPR011042">
    <property type="entry name" value="6-blade_b-propeller_TolB-like"/>
</dbReference>
<dbReference type="Pfam" id="PF04893">
    <property type="entry name" value="Yip1"/>
    <property type="match status" value="1"/>
</dbReference>
<proteinExistence type="predicted"/>
<reference evidence="10 11" key="1">
    <citation type="submission" date="2024-09" db="EMBL/GenBank/DDBJ databases">
        <authorList>
            <person name="Sun Q."/>
            <person name="Mori K."/>
        </authorList>
    </citation>
    <scope>NUCLEOTIDE SEQUENCE [LARGE SCALE GENOMIC DNA]</scope>
    <source>
        <strain evidence="10 11">CCM 4839</strain>
    </source>
</reference>
<evidence type="ECO:0000259" key="9">
    <source>
        <dbReference type="Pfam" id="PF04893"/>
    </source>
</evidence>
<evidence type="ECO:0000256" key="4">
    <source>
        <dbReference type="ARBA" id="ARBA00022989"/>
    </source>
</evidence>
<feature type="domain" description="Yip1" evidence="9">
    <location>
        <begin position="502"/>
        <end position="670"/>
    </location>
</feature>
<dbReference type="InterPro" id="IPR006977">
    <property type="entry name" value="Yip1_dom"/>
</dbReference>
<evidence type="ECO:0000313" key="11">
    <source>
        <dbReference type="Proteomes" id="UP001589818"/>
    </source>
</evidence>
<dbReference type="InterPro" id="IPR001258">
    <property type="entry name" value="NHL_repeat"/>
</dbReference>
<sequence>MAIRQVSVWLLLLGLLSAGIVSPAAAAIPDYGYNYSYWREAEPAPYPYLAEKQIYGSALGIGDFNDPQDVFVSPNQHIFIADTNNNRIVHLDDSGKLAGVITSFDNEGKSDTFNKPYGIFVDRNNDMFIADTQNGRIVQLSGDGKLINVYGAPVSSFIPKGFQYFPLKVSVDKTKRLYVVAQGAYEGIMEFDAQGNFRGYVGTNKVHFSPADLFWKRISTKEQASQMQLFLPVEFANMDLDERGFIYAVSSEVNAAKPIKRINPGGEDVLRREGYFDPIGDVSAIQVDAAKQQTAVQNAGSSTFVDVISDESGMYSGLDSKRNRIFTYNRDGNLLYQFGGVGMSANSFQKPTAMDMQGDRMVVLEGGLNRLIIFAPTRYGMLIRDGVKAHFNGKVDQASENWEAVLKLNANFDIAYIGIGKAMLKKGDNKQAMEYFKNGNNRKYYSEALKRYRSEYMWENFGVIMTVLIGMLAAIVGVRIYWVRRQRAVHFVDTGVLKSPFRTMIRPFSGFWELKYENKGRIGIAVFILLLLVITMILKRQYSGFIVNFNKLDELNSINELKFIVFPFLLFCISNWSLTTLMDGEGKFKDIVMATGYAMLPLVIIFLPQILLSNFITIDESPFYYLLDSVAYLWFIWLLFIGTMTVHQYSIGKTLLTLLLTALVMAFIVFLGLLCFSLLQQMITFVKALYREVIVRL</sequence>
<keyword evidence="3" id="KW-0677">Repeat</keyword>
<evidence type="ECO:0000256" key="8">
    <source>
        <dbReference type="SAM" id="SignalP"/>
    </source>
</evidence>
<evidence type="ECO:0000256" key="1">
    <source>
        <dbReference type="ARBA" id="ARBA00004141"/>
    </source>
</evidence>
<evidence type="ECO:0000256" key="2">
    <source>
        <dbReference type="ARBA" id="ARBA00022692"/>
    </source>
</evidence>
<protein>
    <submittedName>
        <fullName evidence="10">YIP1 family protein</fullName>
    </submittedName>
</protein>
<name>A0ABV6J802_9BACL</name>
<dbReference type="PROSITE" id="PS51125">
    <property type="entry name" value="NHL"/>
    <property type="match status" value="1"/>
</dbReference>
<comment type="caution">
    <text evidence="10">The sequence shown here is derived from an EMBL/GenBank/DDBJ whole genome shotgun (WGS) entry which is preliminary data.</text>
</comment>
<keyword evidence="8" id="KW-0732">Signal</keyword>
<comment type="subcellular location">
    <subcellularLocation>
        <location evidence="1">Membrane</location>
        <topology evidence="1">Multi-pass membrane protein</topology>
    </subcellularLocation>
</comment>
<dbReference type="Proteomes" id="UP001589818">
    <property type="component" value="Unassembled WGS sequence"/>
</dbReference>
<dbReference type="CDD" id="cd05819">
    <property type="entry name" value="NHL"/>
    <property type="match status" value="1"/>
</dbReference>
<feature type="transmembrane region" description="Helical" evidence="7">
    <location>
        <begin position="591"/>
        <end position="611"/>
    </location>
</feature>
<feature type="signal peptide" evidence="8">
    <location>
        <begin position="1"/>
        <end position="26"/>
    </location>
</feature>
<feature type="chain" id="PRO_5047145055" evidence="8">
    <location>
        <begin position="27"/>
        <end position="697"/>
    </location>
</feature>
<keyword evidence="11" id="KW-1185">Reference proteome</keyword>
<evidence type="ECO:0000256" key="6">
    <source>
        <dbReference type="PROSITE-ProRule" id="PRU00504"/>
    </source>
</evidence>
<dbReference type="SUPFAM" id="SSF101898">
    <property type="entry name" value="NHL repeat"/>
    <property type="match status" value="1"/>
</dbReference>
<feature type="repeat" description="NHL" evidence="6">
    <location>
        <begin position="62"/>
        <end position="94"/>
    </location>
</feature>
<accession>A0ABV6J802</accession>
<organism evidence="10 11">
    <name type="scientific">Paenibacillus mendelii</name>
    <dbReference type="NCBI Taxonomy" id="206163"/>
    <lineage>
        <taxon>Bacteria</taxon>
        <taxon>Bacillati</taxon>
        <taxon>Bacillota</taxon>
        <taxon>Bacilli</taxon>
        <taxon>Bacillales</taxon>
        <taxon>Paenibacillaceae</taxon>
        <taxon>Paenibacillus</taxon>
    </lineage>
</organism>
<evidence type="ECO:0000256" key="5">
    <source>
        <dbReference type="ARBA" id="ARBA00023136"/>
    </source>
</evidence>
<feature type="transmembrane region" description="Helical" evidence="7">
    <location>
        <begin position="655"/>
        <end position="679"/>
    </location>
</feature>
<feature type="transmembrane region" description="Helical" evidence="7">
    <location>
        <begin position="522"/>
        <end position="541"/>
    </location>
</feature>
<evidence type="ECO:0000313" key="10">
    <source>
        <dbReference type="EMBL" id="MFC0392007.1"/>
    </source>
</evidence>
<dbReference type="InterPro" id="IPR050952">
    <property type="entry name" value="TRIM-NHL_E3_ligases"/>
</dbReference>
<dbReference type="PANTHER" id="PTHR24104">
    <property type="entry name" value="E3 UBIQUITIN-PROTEIN LIGASE NHLRC1-RELATED"/>
    <property type="match status" value="1"/>
</dbReference>
<dbReference type="Gene3D" id="2.120.10.30">
    <property type="entry name" value="TolB, C-terminal domain"/>
    <property type="match status" value="1"/>
</dbReference>
<dbReference type="SUPFAM" id="SSF48452">
    <property type="entry name" value="TPR-like"/>
    <property type="match status" value="1"/>
</dbReference>
<dbReference type="EMBL" id="JBHLVF010000013">
    <property type="protein sequence ID" value="MFC0392007.1"/>
    <property type="molecule type" value="Genomic_DNA"/>
</dbReference>
<dbReference type="InterPro" id="IPR011990">
    <property type="entry name" value="TPR-like_helical_dom_sf"/>
</dbReference>
<dbReference type="Gene3D" id="1.25.40.10">
    <property type="entry name" value="Tetratricopeptide repeat domain"/>
    <property type="match status" value="1"/>
</dbReference>
<keyword evidence="2 7" id="KW-0812">Transmembrane</keyword>
<feature type="transmembrane region" description="Helical" evidence="7">
    <location>
        <begin position="461"/>
        <end position="482"/>
    </location>
</feature>
<keyword evidence="5 7" id="KW-0472">Membrane</keyword>
<keyword evidence="4 7" id="KW-1133">Transmembrane helix</keyword>
<dbReference type="Pfam" id="PF01436">
    <property type="entry name" value="NHL"/>
    <property type="match status" value="1"/>
</dbReference>